<dbReference type="GO" id="GO:0009372">
    <property type="term" value="P:quorum sensing"/>
    <property type="evidence" value="ECO:0007669"/>
    <property type="project" value="UniProtKB-KW"/>
</dbReference>
<name>A0A1I6DWJ1_9FIRM</name>
<dbReference type="STRING" id="39060.SAMN05660706_11945"/>
<evidence type="ECO:0000256" key="3">
    <source>
        <dbReference type="ARBA" id="ARBA00022670"/>
    </source>
</evidence>
<dbReference type="GO" id="GO:0016020">
    <property type="term" value="C:membrane"/>
    <property type="evidence" value="ECO:0007669"/>
    <property type="project" value="InterPro"/>
</dbReference>
<evidence type="ECO:0000313" key="10">
    <source>
        <dbReference type="Proteomes" id="UP000199584"/>
    </source>
</evidence>
<feature type="transmembrane region" description="Helical" evidence="8">
    <location>
        <begin position="158"/>
        <end position="182"/>
    </location>
</feature>
<dbReference type="AlphaFoldDB" id="A0A1I6DWJ1"/>
<dbReference type="EMBL" id="FOYM01000019">
    <property type="protein sequence ID" value="SFR09737.1"/>
    <property type="molecule type" value="Genomic_DNA"/>
</dbReference>
<keyword evidence="3" id="KW-0645">Protease</keyword>
<dbReference type="Proteomes" id="UP000199584">
    <property type="component" value="Unassembled WGS sequence"/>
</dbReference>
<dbReference type="GO" id="GO:0006508">
    <property type="term" value="P:proteolysis"/>
    <property type="evidence" value="ECO:0007669"/>
    <property type="project" value="UniProtKB-KW"/>
</dbReference>
<feature type="transmembrane region" description="Helical" evidence="8">
    <location>
        <begin position="21"/>
        <end position="39"/>
    </location>
</feature>
<reference evidence="10" key="1">
    <citation type="submission" date="2016-10" db="EMBL/GenBank/DDBJ databases">
        <authorList>
            <person name="Varghese N."/>
            <person name="Submissions S."/>
        </authorList>
    </citation>
    <scope>NUCLEOTIDE SEQUENCE [LARGE SCALE GENOMIC DNA]</scope>
    <source>
        <strain evidence="10">DSM 3669</strain>
    </source>
</reference>
<evidence type="ECO:0000256" key="6">
    <source>
        <dbReference type="ARBA" id="ARBA00022989"/>
    </source>
</evidence>
<accession>A0A1I6DWJ1</accession>
<evidence type="ECO:0000256" key="1">
    <source>
        <dbReference type="ARBA" id="ARBA00022475"/>
    </source>
</evidence>
<keyword evidence="1" id="KW-1003">Cell membrane</keyword>
<evidence type="ECO:0000256" key="4">
    <source>
        <dbReference type="ARBA" id="ARBA00022692"/>
    </source>
</evidence>
<feature type="transmembrane region" description="Helical" evidence="8">
    <location>
        <begin position="135"/>
        <end position="152"/>
    </location>
</feature>
<keyword evidence="5" id="KW-0378">Hydrolase</keyword>
<keyword evidence="10" id="KW-1185">Reference proteome</keyword>
<keyword evidence="4 8" id="KW-0812">Transmembrane</keyword>
<feature type="transmembrane region" description="Helical" evidence="8">
    <location>
        <begin position="96"/>
        <end position="115"/>
    </location>
</feature>
<proteinExistence type="predicted"/>
<gene>
    <name evidence="9" type="ORF">SAMN05660706_11945</name>
</gene>
<keyword evidence="6 8" id="KW-1133">Transmembrane helix</keyword>
<feature type="transmembrane region" description="Helical" evidence="8">
    <location>
        <begin position="45"/>
        <end position="64"/>
    </location>
</feature>
<protein>
    <submittedName>
        <fullName evidence="9">Accessory gene regulator B</fullName>
    </submittedName>
</protein>
<evidence type="ECO:0000256" key="2">
    <source>
        <dbReference type="ARBA" id="ARBA00022654"/>
    </source>
</evidence>
<feature type="transmembrane region" description="Helical" evidence="8">
    <location>
        <begin position="71"/>
        <end position="90"/>
    </location>
</feature>
<dbReference type="GO" id="GO:0008233">
    <property type="term" value="F:peptidase activity"/>
    <property type="evidence" value="ECO:0007669"/>
    <property type="project" value="UniProtKB-KW"/>
</dbReference>
<sequence length="223" mass="24375">MTQASGLEKDKTDQLRYGLEIILGTLIKGALLFSLAYLFNVLPQVALALAAGGLFRLLSGGAHCTGYWRCLVLGVTVYLFIGLAAVNMANLITLQWYKAMAGILILVATACTVKWAPGEVPYRAMARREINTFKALSLLYLFLWAGLILFFVDKANYSLYLAALLALAMQTISFTPWGYGLVARADGLMAKLAGKGGETSAFIEEVALHPGNFDRLDHSRHRH</sequence>
<keyword evidence="2" id="KW-0673">Quorum sensing</keyword>
<organism evidence="9 10">
    <name type="scientific">Desulfoscipio geothermicus DSM 3669</name>
    <dbReference type="NCBI Taxonomy" id="1121426"/>
    <lineage>
        <taxon>Bacteria</taxon>
        <taxon>Bacillati</taxon>
        <taxon>Bacillota</taxon>
        <taxon>Clostridia</taxon>
        <taxon>Eubacteriales</taxon>
        <taxon>Desulfallaceae</taxon>
        <taxon>Desulfoscipio</taxon>
    </lineage>
</organism>
<evidence type="ECO:0000256" key="8">
    <source>
        <dbReference type="SAM" id="Phobius"/>
    </source>
</evidence>
<evidence type="ECO:0000313" key="9">
    <source>
        <dbReference type="EMBL" id="SFR09737.1"/>
    </source>
</evidence>
<evidence type="ECO:0000256" key="5">
    <source>
        <dbReference type="ARBA" id="ARBA00022801"/>
    </source>
</evidence>
<evidence type="ECO:0000256" key="7">
    <source>
        <dbReference type="ARBA" id="ARBA00023136"/>
    </source>
</evidence>
<dbReference type="Pfam" id="PF04647">
    <property type="entry name" value="AgrB"/>
    <property type="match status" value="1"/>
</dbReference>
<dbReference type="InterPro" id="IPR006741">
    <property type="entry name" value="AgrB"/>
</dbReference>
<dbReference type="SMART" id="SM00793">
    <property type="entry name" value="AgrB"/>
    <property type="match status" value="1"/>
</dbReference>
<keyword evidence="7 8" id="KW-0472">Membrane</keyword>